<feature type="transmembrane region" description="Helical" evidence="5">
    <location>
        <begin position="304"/>
        <end position="327"/>
    </location>
</feature>
<evidence type="ECO:0000256" key="3">
    <source>
        <dbReference type="ARBA" id="ARBA00022989"/>
    </source>
</evidence>
<keyword evidence="2 5" id="KW-0812">Transmembrane</keyword>
<feature type="transmembrane region" description="Helical" evidence="5">
    <location>
        <begin position="348"/>
        <end position="371"/>
    </location>
</feature>
<keyword evidence="3 5" id="KW-1133">Transmembrane helix</keyword>
<keyword evidence="6" id="KW-0732">Signal</keyword>
<evidence type="ECO:0000259" key="7">
    <source>
        <dbReference type="PROSITE" id="PS50261"/>
    </source>
</evidence>
<reference evidence="8 9" key="1">
    <citation type="submission" date="2020-08" db="EMBL/GenBank/DDBJ databases">
        <authorList>
            <person name="Hejnol A."/>
        </authorList>
    </citation>
    <scope>NUCLEOTIDE SEQUENCE [LARGE SCALE GENOMIC DNA]</scope>
</reference>
<dbReference type="GO" id="GO:0007166">
    <property type="term" value="P:cell surface receptor signaling pathway"/>
    <property type="evidence" value="ECO:0007669"/>
    <property type="project" value="InterPro"/>
</dbReference>
<organism evidence="8 9">
    <name type="scientific">Dimorphilus gyrociliatus</name>
    <dbReference type="NCBI Taxonomy" id="2664684"/>
    <lineage>
        <taxon>Eukaryota</taxon>
        <taxon>Metazoa</taxon>
        <taxon>Spiralia</taxon>
        <taxon>Lophotrochozoa</taxon>
        <taxon>Annelida</taxon>
        <taxon>Polychaeta</taxon>
        <taxon>Polychaeta incertae sedis</taxon>
        <taxon>Dinophilidae</taxon>
        <taxon>Dimorphilus</taxon>
    </lineage>
</organism>
<feature type="domain" description="G-protein coupled receptors family 2 profile 2" evidence="7">
    <location>
        <begin position="149"/>
        <end position="399"/>
    </location>
</feature>
<dbReference type="InterPro" id="IPR017981">
    <property type="entry name" value="GPCR_2-like_7TM"/>
</dbReference>
<gene>
    <name evidence="8" type="ORF">DGYR_LOCUS2669</name>
</gene>
<evidence type="ECO:0000256" key="2">
    <source>
        <dbReference type="ARBA" id="ARBA00022692"/>
    </source>
</evidence>
<evidence type="ECO:0000256" key="5">
    <source>
        <dbReference type="SAM" id="Phobius"/>
    </source>
</evidence>
<comment type="caution">
    <text evidence="8">The sequence shown here is derived from an EMBL/GenBank/DDBJ whole genome shotgun (WGS) entry which is preliminary data.</text>
</comment>
<dbReference type="PROSITE" id="PS50261">
    <property type="entry name" value="G_PROTEIN_RECEP_F2_4"/>
    <property type="match status" value="1"/>
</dbReference>
<accession>A0A7I8VBL3</accession>
<keyword evidence="9" id="KW-1185">Reference proteome</keyword>
<feature type="transmembrane region" description="Helical" evidence="5">
    <location>
        <begin position="257"/>
        <end position="275"/>
    </location>
</feature>
<feature type="signal peptide" evidence="6">
    <location>
        <begin position="1"/>
        <end position="19"/>
    </location>
</feature>
<feature type="transmembrane region" description="Helical" evidence="5">
    <location>
        <begin position="149"/>
        <end position="170"/>
    </location>
</feature>
<dbReference type="PANTHER" id="PTHR45902">
    <property type="entry name" value="LATROPHILIN RECEPTOR-LIKE PROTEIN A"/>
    <property type="match status" value="1"/>
</dbReference>
<feature type="transmembrane region" description="Helical" evidence="5">
    <location>
        <begin position="213"/>
        <end position="237"/>
    </location>
</feature>
<feature type="chain" id="PRO_5029456416" evidence="6">
    <location>
        <begin position="20"/>
        <end position="434"/>
    </location>
</feature>
<dbReference type="PANTHER" id="PTHR45902:SF1">
    <property type="entry name" value="LATROPHILIN RECEPTOR-LIKE PROTEIN A"/>
    <property type="match status" value="1"/>
</dbReference>
<keyword evidence="4 5" id="KW-0472">Membrane</keyword>
<sequence>MKLYIIPILAICCVKLIESYSTPTSFNISASEIVVTTTEDGGYRTKDECQEKCHLAESIVGKDFIKSCICTMEESECAQRTEDEHEQYQSVLIFRLNYEGKLCLRDKRCRRHFGIGGKKLENNYHIICKVCDQDIVCLKSDEKKDPNTFFIICIGSLAFALLALIFRLFSPVCFRKLRSTSIWLQWNLILVLFFWLLLTLMSLIIPLSKTKCMIIAVFSHWMFTTFLVLQVSAALNLNSAVNSLTDQNYYSTPVRRYVIGSWITSSFLCLAPIVLRNWSTDILGDNIKEESLGVCWLSGQITQIVFVISPILLSTLLNIILYGIISVKFQKILLYSPPTLFGTKRDEMYLYIKLTVFFGIYGILVVLKVFIDTTILEFLVVLTLALIGTWFSLITMINRESMKDILESFSRSRLKYSLKFNSRRGFEPYSQFNV</sequence>
<evidence type="ECO:0000256" key="4">
    <source>
        <dbReference type="ARBA" id="ARBA00023136"/>
    </source>
</evidence>
<dbReference type="EMBL" id="CAJFCJ010000004">
    <property type="protein sequence ID" value="CAD5113725.1"/>
    <property type="molecule type" value="Genomic_DNA"/>
</dbReference>
<dbReference type="AlphaFoldDB" id="A0A7I8VBL3"/>
<feature type="transmembrane region" description="Helical" evidence="5">
    <location>
        <begin position="377"/>
        <end position="397"/>
    </location>
</feature>
<dbReference type="Proteomes" id="UP000549394">
    <property type="component" value="Unassembled WGS sequence"/>
</dbReference>
<evidence type="ECO:0000313" key="9">
    <source>
        <dbReference type="Proteomes" id="UP000549394"/>
    </source>
</evidence>
<proteinExistence type="predicted"/>
<protein>
    <submittedName>
        <fullName evidence="8">DgyrCDS2890</fullName>
    </submittedName>
</protein>
<dbReference type="InterPro" id="IPR053231">
    <property type="entry name" value="GPCR_LN-TM7"/>
</dbReference>
<feature type="transmembrane region" description="Helical" evidence="5">
    <location>
        <begin position="182"/>
        <end position="207"/>
    </location>
</feature>
<evidence type="ECO:0000256" key="6">
    <source>
        <dbReference type="SAM" id="SignalP"/>
    </source>
</evidence>
<name>A0A7I8VBL3_9ANNE</name>
<evidence type="ECO:0000313" key="8">
    <source>
        <dbReference type="EMBL" id="CAD5113725.1"/>
    </source>
</evidence>
<evidence type="ECO:0000256" key="1">
    <source>
        <dbReference type="ARBA" id="ARBA00004141"/>
    </source>
</evidence>
<dbReference type="GO" id="GO:0016020">
    <property type="term" value="C:membrane"/>
    <property type="evidence" value="ECO:0007669"/>
    <property type="project" value="UniProtKB-SubCell"/>
</dbReference>
<dbReference type="GO" id="GO:0004888">
    <property type="term" value="F:transmembrane signaling receptor activity"/>
    <property type="evidence" value="ECO:0007669"/>
    <property type="project" value="InterPro"/>
</dbReference>
<comment type="subcellular location">
    <subcellularLocation>
        <location evidence="1">Membrane</location>
        <topology evidence="1">Multi-pass membrane protein</topology>
    </subcellularLocation>
</comment>
<dbReference type="Gene3D" id="1.20.1070.10">
    <property type="entry name" value="Rhodopsin 7-helix transmembrane proteins"/>
    <property type="match status" value="1"/>
</dbReference>